<organism evidence="2 3">
    <name type="scientific">Pseudoalteromonas aliena SW19</name>
    <dbReference type="NCBI Taxonomy" id="1314866"/>
    <lineage>
        <taxon>Bacteria</taxon>
        <taxon>Pseudomonadati</taxon>
        <taxon>Pseudomonadota</taxon>
        <taxon>Gammaproteobacteria</taxon>
        <taxon>Alteromonadales</taxon>
        <taxon>Pseudoalteromonadaceae</taxon>
        <taxon>Pseudoalteromonas</taxon>
    </lineage>
</organism>
<sequence>MVSGLQSLICVLCLGTLLHVFFVPAGLSTVLFTLLTGTLLQPERAIVVSINIST</sequence>
<comment type="caution">
    <text evidence="2">The sequence shown here is derived from an EMBL/GenBank/DDBJ whole genome shotgun (WGS) entry which is preliminary data.</text>
</comment>
<proteinExistence type="predicted"/>
<keyword evidence="1" id="KW-0812">Transmembrane</keyword>
<dbReference type="EMBL" id="AQGU01000029">
    <property type="protein sequence ID" value="MBE0361156.1"/>
    <property type="molecule type" value="Genomic_DNA"/>
</dbReference>
<accession>A0ABR9E3H0</accession>
<dbReference type="Proteomes" id="UP000648482">
    <property type="component" value="Unassembled WGS sequence"/>
</dbReference>
<name>A0ABR9E3H0_9GAMM</name>
<evidence type="ECO:0000256" key="1">
    <source>
        <dbReference type="SAM" id="Phobius"/>
    </source>
</evidence>
<keyword evidence="1" id="KW-0472">Membrane</keyword>
<evidence type="ECO:0000313" key="3">
    <source>
        <dbReference type="Proteomes" id="UP000648482"/>
    </source>
</evidence>
<keyword evidence="3" id="KW-1185">Reference proteome</keyword>
<feature type="transmembrane region" description="Helical" evidence="1">
    <location>
        <begin position="6"/>
        <end position="35"/>
    </location>
</feature>
<evidence type="ECO:0000313" key="2">
    <source>
        <dbReference type="EMBL" id="MBE0361156.1"/>
    </source>
</evidence>
<reference evidence="2 3" key="1">
    <citation type="submission" date="2015-06" db="EMBL/GenBank/DDBJ databases">
        <title>Genome sequence of Pseudoalteromonas aliena.</title>
        <authorList>
            <person name="Xie B.-B."/>
            <person name="Rong J.-C."/>
            <person name="Qin Q.-L."/>
            <person name="Zhang Y.-Z."/>
        </authorList>
    </citation>
    <scope>NUCLEOTIDE SEQUENCE [LARGE SCALE GENOMIC DNA]</scope>
    <source>
        <strain evidence="2 3">SW19</strain>
    </source>
</reference>
<protein>
    <submittedName>
        <fullName evidence="2">Uncharacterized protein</fullName>
    </submittedName>
</protein>
<gene>
    <name evidence="2" type="ORF">PALI_b0081</name>
</gene>
<keyword evidence="1" id="KW-1133">Transmembrane helix</keyword>